<reference evidence="1" key="2">
    <citation type="journal article" date="2015" name="Data Brief">
        <title>Shoot transcriptome of the giant reed, Arundo donax.</title>
        <authorList>
            <person name="Barrero R.A."/>
            <person name="Guerrero F.D."/>
            <person name="Moolhuijzen P."/>
            <person name="Goolsby J.A."/>
            <person name="Tidwell J."/>
            <person name="Bellgard S.E."/>
            <person name="Bellgard M.I."/>
        </authorList>
    </citation>
    <scope>NUCLEOTIDE SEQUENCE</scope>
    <source>
        <tissue evidence="1">Shoot tissue taken approximately 20 cm above the soil surface</tissue>
    </source>
</reference>
<dbReference type="AlphaFoldDB" id="A0A0A9A8G9"/>
<accession>A0A0A9A8G9</accession>
<proteinExistence type="predicted"/>
<evidence type="ECO:0000313" key="1">
    <source>
        <dbReference type="EMBL" id="JAD46218.1"/>
    </source>
</evidence>
<name>A0A0A9A8G9_ARUDO</name>
<reference evidence="1" key="1">
    <citation type="submission" date="2014-09" db="EMBL/GenBank/DDBJ databases">
        <authorList>
            <person name="Magalhaes I.L.F."/>
            <person name="Oliveira U."/>
            <person name="Santos F.R."/>
            <person name="Vidigal T.H.D.A."/>
            <person name="Brescovit A.D."/>
            <person name="Santos A.J."/>
        </authorList>
    </citation>
    <scope>NUCLEOTIDE SEQUENCE</scope>
    <source>
        <tissue evidence="1">Shoot tissue taken approximately 20 cm above the soil surface</tissue>
    </source>
</reference>
<dbReference type="EMBL" id="GBRH01251677">
    <property type="protein sequence ID" value="JAD46218.1"/>
    <property type="molecule type" value="Transcribed_RNA"/>
</dbReference>
<sequence length="56" mass="5963">MPQALHRDFGPRGPFLQSGVDEVPQLVQRRSMSSGSCPAHAMAPLAAPPAGLLPWQ</sequence>
<organism evidence="1">
    <name type="scientific">Arundo donax</name>
    <name type="common">Giant reed</name>
    <name type="synonym">Donax arundinaceus</name>
    <dbReference type="NCBI Taxonomy" id="35708"/>
    <lineage>
        <taxon>Eukaryota</taxon>
        <taxon>Viridiplantae</taxon>
        <taxon>Streptophyta</taxon>
        <taxon>Embryophyta</taxon>
        <taxon>Tracheophyta</taxon>
        <taxon>Spermatophyta</taxon>
        <taxon>Magnoliopsida</taxon>
        <taxon>Liliopsida</taxon>
        <taxon>Poales</taxon>
        <taxon>Poaceae</taxon>
        <taxon>PACMAD clade</taxon>
        <taxon>Arundinoideae</taxon>
        <taxon>Arundineae</taxon>
        <taxon>Arundo</taxon>
    </lineage>
</organism>
<protein>
    <submittedName>
        <fullName evidence="1">Uncharacterized protein</fullName>
    </submittedName>
</protein>